<sequence length="126" mass="12686">MGESSGPFSGRTGFVPDRALPYTCETALGTVSSRVGRPGVGTSGGSFAAGPPCPGTGCAGRPAARGGTGAAAGDRNARVRSSSSCQSPTSHLRHFLKHFPTNGEIVTIDATSWLAPAQTRPQGFPA</sequence>
<dbReference type="Proteomes" id="UP000616724">
    <property type="component" value="Unassembled WGS sequence"/>
</dbReference>
<gene>
    <name evidence="2" type="ORF">Plo01_16600</name>
</gene>
<evidence type="ECO:0000313" key="2">
    <source>
        <dbReference type="EMBL" id="GIH75231.1"/>
    </source>
</evidence>
<evidence type="ECO:0000313" key="3">
    <source>
        <dbReference type="Proteomes" id="UP000616724"/>
    </source>
</evidence>
<protein>
    <submittedName>
        <fullName evidence="2">Uncharacterized protein</fullName>
    </submittedName>
</protein>
<dbReference type="AlphaFoldDB" id="A0A8J3RJD2"/>
<keyword evidence="3" id="KW-1185">Reference proteome</keyword>
<reference evidence="2 3" key="1">
    <citation type="submission" date="2021-01" db="EMBL/GenBank/DDBJ databases">
        <title>Whole genome shotgun sequence of Planobispora longispora NBRC 13918.</title>
        <authorList>
            <person name="Komaki H."/>
            <person name="Tamura T."/>
        </authorList>
    </citation>
    <scope>NUCLEOTIDE SEQUENCE [LARGE SCALE GENOMIC DNA]</scope>
    <source>
        <strain evidence="2 3">NBRC 13918</strain>
    </source>
</reference>
<organism evidence="2 3">
    <name type="scientific">Planobispora longispora</name>
    <dbReference type="NCBI Taxonomy" id="28887"/>
    <lineage>
        <taxon>Bacteria</taxon>
        <taxon>Bacillati</taxon>
        <taxon>Actinomycetota</taxon>
        <taxon>Actinomycetes</taxon>
        <taxon>Streptosporangiales</taxon>
        <taxon>Streptosporangiaceae</taxon>
        <taxon>Planobispora</taxon>
    </lineage>
</organism>
<feature type="region of interest" description="Disordered" evidence="1">
    <location>
        <begin position="42"/>
        <end position="88"/>
    </location>
</feature>
<evidence type="ECO:0000256" key="1">
    <source>
        <dbReference type="SAM" id="MobiDB-lite"/>
    </source>
</evidence>
<dbReference type="EMBL" id="BOOH01000015">
    <property type="protein sequence ID" value="GIH75231.1"/>
    <property type="molecule type" value="Genomic_DNA"/>
</dbReference>
<feature type="compositionally biased region" description="Low complexity" evidence="1">
    <location>
        <begin position="55"/>
        <end position="65"/>
    </location>
</feature>
<name>A0A8J3RJD2_9ACTN</name>
<feature type="compositionally biased region" description="Polar residues" evidence="1">
    <location>
        <begin position="79"/>
        <end position="88"/>
    </location>
</feature>
<proteinExistence type="predicted"/>
<accession>A0A8J3RJD2</accession>
<comment type="caution">
    <text evidence="2">The sequence shown here is derived from an EMBL/GenBank/DDBJ whole genome shotgun (WGS) entry which is preliminary data.</text>
</comment>